<dbReference type="InterPro" id="IPR009818">
    <property type="entry name" value="PAM2_motif"/>
</dbReference>
<dbReference type="PANTHER" id="PTHR13154">
    <property type="entry name" value="POLYADENYLATE-BINDING PROTEIN-INTERACTING PROTEIN 2"/>
    <property type="match status" value="1"/>
</dbReference>
<evidence type="ECO:0000256" key="4">
    <source>
        <dbReference type="SAM" id="MobiDB-lite"/>
    </source>
</evidence>
<evidence type="ECO:0000256" key="2">
    <source>
        <dbReference type="ARBA" id="ARBA00022843"/>
    </source>
</evidence>
<feature type="region of interest" description="Disordered" evidence="4">
    <location>
        <begin position="24"/>
        <end position="67"/>
    </location>
</feature>
<feature type="region of interest" description="Disordered" evidence="4">
    <location>
        <begin position="151"/>
        <end position="185"/>
    </location>
</feature>
<feature type="compositionally biased region" description="Polar residues" evidence="4">
    <location>
        <begin position="170"/>
        <end position="185"/>
    </location>
</feature>
<feature type="compositionally biased region" description="Basic and acidic residues" evidence="4">
    <location>
        <begin position="337"/>
        <end position="353"/>
    </location>
</feature>
<dbReference type="PANTHER" id="PTHR13154:SF6">
    <property type="entry name" value="GEO05078P1"/>
    <property type="match status" value="1"/>
</dbReference>
<feature type="compositionally biased region" description="Basic residues" evidence="4">
    <location>
        <begin position="50"/>
        <end position="67"/>
    </location>
</feature>
<protein>
    <submittedName>
        <fullName evidence="5">Polyadenylate-binding protein-interacting protein 2B</fullName>
    </submittedName>
</protein>
<keyword evidence="6" id="KW-1185">Reference proteome</keyword>
<gene>
    <name evidence="5" type="primary">Paip2b</name>
    <name evidence="5" type="ORF">EVAR_68146_1</name>
</gene>
<evidence type="ECO:0000313" key="5">
    <source>
        <dbReference type="EMBL" id="GBP95634.1"/>
    </source>
</evidence>
<name>A0A4C2A8V4_EUMVA</name>
<dbReference type="OrthoDB" id="5985142at2759"/>
<feature type="compositionally biased region" description="Pro residues" evidence="4">
    <location>
        <begin position="207"/>
        <end position="217"/>
    </location>
</feature>
<dbReference type="Pfam" id="PF07145">
    <property type="entry name" value="PAM2"/>
    <property type="match status" value="1"/>
</dbReference>
<evidence type="ECO:0000256" key="3">
    <source>
        <dbReference type="ARBA" id="ARBA00022845"/>
    </source>
</evidence>
<dbReference type="EMBL" id="BGZK01002662">
    <property type="protein sequence ID" value="GBP95634.1"/>
    <property type="molecule type" value="Genomic_DNA"/>
</dbReference>
<dbReference type="InterPro" id="IPR040396">
    <property type="entry name" value="PAIP2-like"/>
</dbReference>
<dbReference type="Proteomes" id="UP000299102">
    <property type="component" value="Unassembled WGS sequence"/>
</dbReference>
<feature type="compositionally biased region" description="Gly residues" evidence="4">
    <location>
        <begin position="31"/>
        <end position="41"/>
    </location>
</feature>
<feature type="compositionally biased region" description="Basic and acidic residues" evidence="4">
    <location>
        <begin position="254"/>
        <end position="268"/>
    </location>
</feature>
<comment type="caution">
    <text evidence="5">The sequence shown here is derived from an EMBL/GenBank/DDBJ whole genome shotgun (WGS) entry which is preliminary data.</text>
</comment>
<reference evidence="5 6" key="1">
    <citation type="journal article" date="2019" name="Commun. Biol.">
        <title>The bagworm genome reveals a unique fibroin gene that provides high tensile strength.</title>
        <authorList>
            <person name="Kono N."/>
            <person name="Nakamura H."/>
            <person name="Ohtoshi R."/>
            <person name="Tomita M."/>
            <person name="Numata K."/>
            <person name="Arakawa K."/>
        </authorList>
    </citation>
    <scope>NUCLEOTIDE SEQUENCE [LARGE SCALE GENOMIC DNA]</scope>
</reference>
<keyword evidence="2" id="KW-0832">Ubl conjugation</keyword>
<keyword evidence="3" id="KW-0810">Translation regulation</keyword>
<dbReference type="STRING" id="151549.A0A4C2A8V4"/>
<dbReference type="GO" id="GO:0005737">
    <property type="term" value="C:cytoplasm"/>
    <property type="evidence" value="ECO:0007669"/>
    <property type="project" value="TreeGrafter"/>
</dbReference>
<organism evidence="5 6">
    <name type="scientific">Eumeta variegata</name>
    <name type="common">Bagworm moth</name>
    <name type="synonym">Eumeta japonica</name>
    <dbReference type="NCBI Taxonomy" id="151549"/>
    <lineage>
        <taxon>Eukaryota</taxon>
        <taxon>Metazoa</taxon>
        <taxon>Ecdysozoa</taxon>
        <taxon>Arthropoda</taxon>
        <taxon>Hexapoda</taxon>
        <taxon>Insecta</taxon>
        <taxon>Pterygota</taxon>
        <taxon>Neoptera</taxon>
        <taxon>Endopterygota</taxon>
        <taxon>Lepidoptera</taxon>
        <taxon>Glossata</taxon>
        <taxon>Ditrysia</taxon>
        <taxon>Tineoidea</taxon>
        <taxon>Psychidae</taxon>
        <taxon>Oiketicinae</taxon>
        <taxon>Eumeta</taxon>
    </lineage>
</organism>
<feature type="compositionally biased region" description="Low complexity" evidence="4">
    <location>
        <begin position="270"/>
        <end position="288"/>
    </location>
</feature>
<dbReference type="GO" id="GO:0045947">
    <property type="term" value="P:negative regulation of translational initiation"/>
    <property type="evidence" value="ECO:0007669"/>
    <property type="project" value="InterPro"/>
</dbReference>
<comment type="similarity">
    <text evidence="1">Belongs to the PAIP2 family.</text>
</comment>
<evidence type="ECO:0000313" key="6">
    <source>
        <dbReference type="Proteomes" id="UP000299102"/>
    </source>
</evidence>
<evidence type="ECO:0000256" key="1">
    <source>
        <dbReference type="ARBA" id="ARBA00006858"/>
    </source>
</evidence>
<feature type="compositionally biased region" description="Basic and acidic residues" evidence="4">
    <location>
        <begin position="294"/>
        <end position="312"/>
    </location>
</feature>
<dbReference type="AlphaFoldDB" id="A0A4C2A8V4"/>
<dbReference type="GO" id="GO:0000900">
    <property type="term" value="F:mRNA regulatory element binding translation repressor activity"/>
    <property type="evidence" value="ECO:0007669"/>
    <property type="project" value="InterPro"/>
</dbReference>
<proteinExistence type="inferred from homology"/>
<sequence>MKIPETSANVAAYYGNEENGQWQTNGVTLEAGGGPAAGGDAGFLPLYPHPHAHAHPHPHPHQHPHPRAHHDPAYIMTGAYYPSAYQPLQPLPAHPHVHHAPVAPPPPPAAPDDFADYMWMENEEEFDKQVMQQLEEEALMEQCIEAMLEDERERAGDRRRPHANGHRNAAPNSSNGTTASLQEQVSKSKLNPLAAEFVPTGSRTAPPGAPEAAPPSPAERDGELPNEDETEEKPAKPPTPEVSAAGCDLLPAERTARHTDAHDDKQQEVSDTTEASAAPSESSESDTSLAKSISESKELPESARTSRAEPRKPKPKPASARPAVDAKKARDVRRQKHSSERPAEPRGEPERFGKRVRSPSAWYSRAVANAAAARKWASSSGEVAASAVAFRPVSEQHRRLVPLSIRYPIAA</sequence>
<feature type="region of interest" description="Disordered" evidence="4">
    <location>
        <begin position="198"/>
        <end position="357"/>
    </location>
</feature>
<accession>A0A4C2A8V4</accession>